<evidence type="ECO:0000256" key="5">
    <source>
        <dbReference type="ARBA" id="ARBA00023136"/>
    </source>
</evidence>
<evidence type="ECO:0000256" key="1">
    <source>
        <dbReference type="ARBA" id="ARBA00022475"/>
    </source>
</evidence>
<dbReference type="PANTHER" id="PTHR37481:SF1">
    <property type="entry name" value="LIPOPOLYSACCHARIDE EXPORT SYSTEM PROTEIN LPTC"/>
    <property type="match status" value="1"/>
</dbReference>
<dbReference type="InterPro" id="IPR010664">
    <property type="entry name" value="LipoPS_assembly_LptC-rel"/>
</dbReference>
<dbReference type="AlphaFoldDB" id="A0A1B8QBS8"/>
<dbReference type="GO" id="GO:0030288">
    <property type="term" value="C:outer membrane-bounded periplasmic space"/>
    <property type="evidence" value="ECO:0007669"/>
    <property type="project" value="TreeGrafter"/>
</dbReference>
<dbReference type="GO" id="GO:0005886">
    <property type="term" value="C:plasma membrane"/>
    <property type="evidence" value="ECO:0007669"/>
    <property type="project" value="InterPro"/>
</dbReference>
<evidence type="ECO:0000313" key="6">
    <source>
        <dbReference type="EMBL" id="OBX78183.1"/>
    </source>
</evidence>
<protein>
    <submittedName>
        <fullName evidence="6">LPS export ABC transporter periplasmic protein LptC</fullName>
    </submittedName>
</protein>
<dbReference type="PANTHER" id="PTHR37481">
    <property type="entry name" value="LIPOPOLYSACCHARIDE EXPORT SYSTEM PROTEIN LPTC"/>
    <property type="match status" value="1"/>
</dbReference>
<proteinExistence type="predicted"/>
<dbReference type="InterPro" id="IPR052363">
    <property type="entry name" value="LPS_export_LptC"/>
</dbReference>
<dbReference type="STRING" id="34059.A9308_07130"/>
<dbReference type="GO" id="GO:0017089">
    <property type="term" value="F:glycolipid transfer activity"/>
    <property type="evidence" value="ECO:0007669"/>
    <property type="project" value="TreeGrafter"/>
</dbReference>
<keyword evidence="1" id="KW-1003">Cell membrane</keyword>
<dbReference type="NCBIfam" id="TIGR04409">
    <property type="entry name" value="LptC_YrbK"/>
    <property type="match status" value="1"/>
</dbReference>
<evidence type="ECO:0000256" key="2">
    <source>
        <dbReference type="ARBA" id="ARBA00022519"/>
    </source>
</evidence>
<keyword evidence="3" id="KW-0812">Transmembrane</keyword>
<sequence>MSNKVLLALGLLLFVVAAYFYHENRTALVNLNLEPSDIDYQATDVQGLQTDDNGAINYRVNAARVLHYQQAQVAALDNLQLNWRNPQSAQTVTITAKHAQLDENTQKIVLADHVTMRSHTADGKPDLTLTGQDWVGDLNRKTLSSQQPIHVEQGNHTFDAARFSADTATGDYAFERVQMQFMPPNQSPVANY</sequence>
<name>A0A1B8QBS8_9GAMM</name>
<dbReference type="EMBL" id="LZMZ01000020">
    <property type="protein sequence ID" value="OBX78183.1"/>
    <property type="molecule type" value="Genomic_DNA"/>
</dbReference>
<dbReference type="Proteomes" id="UP000092508">
    <property type="component" value="Unassembled WGS sequence"/>
</dbReference>
<gene>
    <name evidence="6" type="ORF">A9308_07130</name>
</gene>
<comment type="caution">
    <text evidence="6">The sequence shown here is derived from an EMBL/GenBank/DDBJ whole genome shotgun (WGS) entry which is preliminary data.</text>
</comment>
<keyword evidence="2" id="KW-0997">Cell inner membrane</keyword>
<evidence type="ECO:0000256" key="4">
    <source>
        <dbReference type="ARBA" id="ARBA00022989"/>
    </source>
</evidence>
<dbReference type="InterPro" id="IPR026265">
    <property type="entry name" value="LptC"/>
</dbReference>
<dbReference type="Gene3D" id="2.60.450.10">
    <property type="entry name" value="Lipopolysaccharide (LPS) transport protein A like domain"/>
    <property type="match status" value="1"/>
</dbReference>
<organism evidence="6 7">
    <name type="scientific">Faucicola atlantae</name>
    <dbReference type="NCBI Taxonomy" id="34059"/>
    <lineage>
        <taxon>Bacteria</taxon>
        <taxon>Pseudomonadati</taxon>
        <taxon>Pseudomonadota</taxon>
        <taxon>Gammaproteobacteria</taxon>
        <taxon>Moraxellales</taxon>
        <taxon>Moraxellaceae</taxon>
        <taxon>Faucicola</taxon>
    </lineage>
</organism>
<dbReference type="GO" id="GO:0015221">
    <property type="term" value="F:lipopolysaccharide transmembrane transporter activity"/>
    <property type="evidence" value="ECO:0007669"/>
    <property type="project" value="InterPro"/>
</dbReference>
<reference evidence="6 7" key="1">
    <citation type="submission" date="2016-06" db="EMBL/GenBank/DDBJ databases">
        <title>Draft genome of Moraxella atlantae CCUG 66109.</title>
        <authorList>
            <person name="Salva-Serra F."/>
            <person name="Engstrom-Jakobsson H."/>
            <person name="Thorell K."/>
            <person name="Gonzales-Siles L."/>
            <person name="Karlsson R."/>
            <person name="Boulund F."/>
            <person name="Engstrand L."/>
            <person name="Kristiansson E."/>
            <person name="Moore E."/>
        </authorList>
    </citation>
    <scope>NUCLEOTIDE SEQUENCE [LARGE SCALE GENOMIC DNA]</scope>
    <source>
        <strain evidence="6 7">CCUG 66109</strain>
    </source>
</reference>
<dbReference type="RefSeq" id="WP_067236915.1">
    <property type="nucleotide sequence ID" value="NZ_LZMZ01000020.1"/>
</dbReference>
<accession>A0A1B8QBS8</accession>
<dbReference type="Pfam" id="PF06835">
    <property type="entry name" value="LptC"/>
    <property type="match status" value="1"/>
</dbReference>
<keyword evidence="5" id="KW-0472">Membrane</keyword>
<evidence type="ECO:0000256" key="3">
    <source>
        <dbReference type="ARBA" id="ARBA00022692"/>
    </source>
</evidence>
<keyword evidence="4" id="KW-1133">Transmembrane helix</keyword>
<evidence type="ECO:0000313" key="7">
    <source>
        <dbReference type="Proteomes" id="UP000092508"/>
    </source>
</evidence>